<dbReference type="EMBL" id="OY726397">
    <property type="protein sequence ID" value="CAJ1508871.1"/>
    <property type="molecule type" value="Genomic_DNA"/>
</dbReference>
<reference evidence="1 2" key="1">
    <citation type="submission" date="2023-08" db="EMBL/GenBank/DDBJ databases">
        <authorList>
            <person name="Folkvardsen B D."/>
            <person name="Norman A."/>
        </authorList>
    </citation>
    <scope>NUCLEOTIDE SEQUENCE [LARGE SCALE GENOMIC DNA]</scope>
    <source>
        <strain evidence="1 2">Mu0053</strain>
    </source>
</reference>
<name>A0ABM9M261_9MYCO</name>
<organism evidence="1 2">
    <name type="scientific">[Mycobacterium] burgundiense</name>
    <dbReference type="NCBI Taxonomy" id="3064286"/>
    <lineage>
        <taxon>Bacteria</taxon>
        <taxon>Bacillati</taxon>
        <taxon>Actinomycetota</taxon>
        <taxon>Actinomycetes</taxon>
        <taxon>Mycobacteriales</taxon>
        <taxon>Mycobacteriaceae</taxon>
        <taxon>Mycolicibacterium</taxon>
    </lineage>
</organism>
<evidence type="ECO:0000313" key="2">
    <source>
        <dbReference type="Proteomes" id="UP001190465"/>
    </source>
</evidence>
<sequence length="289" mass="31941">MDLTAPFVGSRAIADGVLNRHQLRTRFARVFPDVYLAKSTAPTLDVRIAAAWLWSRRTAVVAGLAASHLLGAHWVTAPIIELVHPNTRPPKGIRCRHDELPAGEVAFVGRLPVTSGARTAFDIARTEPVDRAVAALDALLRATGVTVTEVEGLAARHPGVRGLRRAEAVLALVDPGSESPKETSLRLLLIRNGLPAPQTQIEVRDEAGYPIARLDMGWPELMIAVEYDGDQHRTDRQQYVRDIRRLEMLERLGWIVIRVVMEDSSAGVLRRVNAAIDLRRSRLNLRRPA</sequence>
<dbReference type="Proteomes" id="UP001190465">
    <property type="component" value="Chromosome"/>
</dbReference>
<evidence type="ECO:0008006" key="3">
    <source>
        <dbReference type="Google" id="ProtNLM"/>
    </source>
</evidence>
<protein>
    <recommendedName>
        <fullName evidence="3">DUF559 domain-containing protein</fullName>
    </recommendedName>
</protein>
<keyword evidence="2" id="KW-1185">Reference proteome</keyword>
<evidence type="ECO:0000313" key="1">
    <source>
        <dbReference type="EMBL" id="CAJ1508871.1"/>
    </source>
</evidence>
<dbReference type="InterPro" id="IPR011335">
    <property type="entry name" value="Restrct_endonuc-II-like"/>
</dbReference>
<gene>
    <name evidence="1" type="ORF">MU0053_003995</name>
</gene>
<dbReference type="SUPFAM" id="SSF52980">
    <property type="entry name" value="Restriction endonuclease-like"/>
    <property type="match status" value="1"/>
</dbReference>
<dbReference type="Gene3D" id="3.40.960.10">
    <property type="entry name" value="VSR Endonuclease"/>
    <property type="match status" value="1"/>
</dbReference>
<proteinExistence type="predicted"/>
<accession>A0ABM9M261</accession>
<dbReference type="RefSeq" id="WP_308479323.1">
    <property type="nucleotide sequence ID" value="NZ_OY726397.1"/>
</dbReference>